<accession>D3S2D1</accession>
<evidence type="ECO:0000313" key="2">
    <source>
        <dbReference type="Proteomes" id="UP000002613"/>
    </source>
</evidence>
<dbReference type="KEGG" id="fpl:Ferp_2515"/>
<protein>
    <submittedName>
        <fullName evidence="1">Uncharacterized protein</fullName>
    </submittedName>
</protein>
<dbReference type="RefSeq" id="WP_012966955.1">
    <property type="nucleotide sequence ID" value="NC_013849.1"/>
</dbReference>
<sequence>MLDIAFNILPTVVWLIGKIKDITAKNQLKKDLALAIEKPLNRALESFDRFYEAFSTALGMSVVSSVIEPSDPEKMAEKVVNRIEREFIAVKKSLIDLMKVVSAHQDEFKQVLRKNEVLLLEITLKAFESEEPDWRLIMEHPKFDERLSKEVKREKKFLKILNEKLDDMNKRNNLEYPFFKKTQAIWNVLSNNRFWEQILRLILEELDKQMKKKER</sequence>
<dbReference type="EMBL" id="CP001899">
    <property type="protein sequence ID" value="ADC66622.1"/>
    <property type="molecule type" value="Genomic_DNA"/>
</dbReference>
<dbReference type="AlphaFoldDB" id="D3S2D1"/>
<dbReference type="eggNOG" id="arCOG00369">
    <property type="taxonomic scope" value="Archaea"/>
</dbReference>
<dbReference type="HOGENOM" id="CLU_1280740_0_0_2"/>
<dbReference type="PaxDb" id="589924-Ferp_2515"/>
<keyword evidence="2" id="KW-1185">Reference proteome</keyword>
<dbReference type="Proteomes" id="UP000002613">
    <property type="component" value="Chromosome"/>
</dbReference>
<reference evidence="1 2" key="2">
    <citation type="journal article" date="2011" name="Stand. Genomic Sci.">
        <title>Complete genome sequence of Ferroglobus placidus AEDII12DO.</title>
        <authorList>
            <person name="Anderson I."/>
            <person name="Risso C."/>
            <person name="Holmes D."/>
            <person name="Lucas S."/>
            <person name="Copeland A."/>
            <person name="Lapidus A."/>
            <person name="Cheng J.F."/>
            <person name="Bruce D."/>
            <person name="Goodwin L."/>
            <person name="Pitluck S."/>
            <person name="Saunders E."/>
            <person name="Brettin T."/>
            <person name="Detter J.C."/>
            <person name="Han C."/>
            <person name="Tapia R."/>
            <person name="Larimer F."/>
            <person name="Land M."/>
            <person name="Hauser L."/>
            <person name="Woyke T."/>
            <person name="Lovley D."/>
            <person name="Kyrpides N."/>
            <person name="Ivanova N."/>
        </authorList>
    </citation>
    <scope>NUCLEOTIDE SEQUENCE [LARGE SCALE GENOMIC DNA]</scope>
    <source>
        <strain evidence="2">DSM 10642 / AEDII12DO</strain>
    </source>
</reference>
<evidence type="ECO:0000313" key="1">
    <source>
        <dbReference type="EMBL" id="ADC66622.1"/>
    </source>
</evidence>
<name>D3S2D1_FERPA</name>
<dbReference type="GeneID" id="8780057"/>
<proteinExistence type="predicted"/>
<organism evidence="1 2">
    <name type="scientific">Ferroglobus placidus (strain DSM 10642 / AEDII12DO)</name>
    <dbReference type="NCBI Taxonomy" id="589924"/>
    <lineage>
        <taxon>Archaea</taxon>
        <taxon>Methanobacteriati</taxon>
        <taxon>Methanobacteriota</taxon>
        <taxon>Archaeoglobi</taxon>
        <taxon>Archaeoglobales</taxon>
        <taxon>Archaeoglobaceae</taxon>
        <taxon>Ferroglobus</taxon>
    </lineage>
</organism>
<reference evidence="2" key="1">
    <citation type="submission" date="2010-02" db="EMBL/GenBank/DDBJ databases">
        <title>Complete sequence of Ferroglobus placidus DSM 10642.</title>
        <authorList>
            <consortium name="US DOE Joint Genome Institute"/>
            <person name="Lucas S."/>
            <person name="Copeland A."/>
            <person name="Lapidus A."/>
            <person name="Cheng J.-F."/>
            <person name="Bruce D."/>
            <person name="Goodwin L."/>
            <person name="Pitluck S."/>
            <person name="Saunders E."/>
            <person name="Brettin T."/>
            <person name="Detter J.C."/>
            <person name="Han C."/>
            <person name="Tapia R."/>
            <person name="Larimer F."/>
            <person name="Land M."/>
            <person name="Hauser L."/>
            <person name="Kyrpides N."/>
            <person name="Ivanova N."/>
            <person name="Holmes D."/>
            <person name="Lovley D."/>
            <person name="Kyrpides N."/>
            <person name="Anderson I.J."/>
            <person name="Woyke T."/>
        </authorList>
    </citation>
    <scope>NUCLEOTIDE SEQUENCE [LARGE SCALE GENOMIC DNA]</scope>
    <source>
        <strain evidence="2">DSM 10642 / AEDII12DO</strain>
    </source>
</reference>
<gene>
    <name evidence="1" type="ordered locus">Ferp_2515</name>
</gene>